<name>V5YP71_9BURK</name>
<dbReference type="GO" id="GO:0044027">
    <property type="term" value="P:negative regulation of gene expression via chromosomal CpG island methylation"/>
    <property type="evidence" value="ECO:0007669"/>
    <property type="project" value="TreeGrafter"/>
</dbReference>
<keyword evidence="7" id="KW-0614">Plasmid</keyword>
<comment type="catalytic activity">
    <reaction evidence="6">
        <text>a 2'-deoxycytidine in DNA + S-adenosyl-L-methionine = a 5-methyl-2'-deoxycytidine in DNA + S-adenosyl-L-homocysteine + H(+)</text>
        <dbReference type="Rhea" id="RHEA:13681"/>
        <dbReference type="Rhea" id="RHEA-COMP:11369"/>
        <dbReference type="Rhea" id="RHEA-COMP:11370"/>
        <dbReference type="ChEBI" id="CHEBI:15378"/>
        <dbReference type="ChEBI" id="CHEBI:57856"/>
        <dbReference type="ChEBI" id="CHEBI:59789"/>
        <dbReference type="ChEBI" id="CHEBI:85452"/>
        <dbReference type="ChEBI" id="CHEBI:85454"/>
        <dbReference type="EC" id="2.1.1.37"/>
    </reaction>
</comment>
<dbReference type="GO" id="GO:0009307">
    <property type="term" value="P:DNA restriction-modification system"/>
    <property type="evidence" value="ECO:0007669"/>
    <property type="project" value="UniProtKB-KW"/>
</dbReference>
<dbReference type="EC" id="2.1.1.37" evidence="1"/>
<evidence type="ECO:0000256" key="3">
    <source>
        <dbReference type="ARBA" id="ARBA00022679"/>
    </source>
</evidence>
<dbReference type="EMBL" id="AB853026">
    <property type="protein sequence ID" value="BAO19059.1"/>
    <property type="molecule type" value="Genomic_DNA"/>
</dbReference>
<reference evidence="7" key="1">
    <citation type="journal article" date="2014" name="Microbiology">
        <title>A 2,4-dichlorophenoxyacetic acid degradation plasmid pM7012 discloses distribution of an unclassified megaplasmid group across bacterial species.</title>
        <authorList>
            <person name="Sakai Y."/>
            <person name="Ogawa N."/>
            <person name="Shimomura Y."/>
            <person name="Fujii T."/>
        </authorList>
    </citation>
    <scope>NUCLEOTIDE SEQUENCE</scope>
    <source>
        <strain evidence="7">M701</strain>
    </source>
</reference>
<dbReference type="Pfam" id="PF00145">
    <property type="entry name" value="DNA_methylase"/>
    <property type="match status" value="2"/>
</dbReference>
<evidence type="ECO:0000256" key="5">
    <source>
        <dbReference type="ARBA" id="ARBA00022747"/>
    </source>
</evidence>
<dbReference type="GO" id="GO:0003886">
    <property type="term" value="F:DNA (cytosine-5-)-methyltransferase activity"/>
    <property type="evidence" value="ECO:0007669"/>
    <property type="project" value="UniProtKB-EC"/>
</dbReference>
<accession>V5YP71</accession>
<evidence type="ECO:0000256" key="4">
    <source>
        <dbReference type="ARBA" id="ARBA00022691"/>
    </source>
</evidence>
<dbReference type="REBASE" id="74481">
    <property type="entry name" value="M.BspM701ORFDP"/>
</dbReference>
<keyword evidence="2 7" id="KW-0489">Methyltransferase</keyword>
<dbReference type="GO" id="GO:0003677">
    <property type="term" value="F:DNA binding"/>
    <property type="evidence" value="ECO:0007669"/>
    <property type="project" value="TreeGrafter"/>
</dbReference>
<sequence>MAVGVTFQFFGDGWMKRDAFDFQAFVNGFKPSWALDIGDKLIVDLFAGGGGMSTAIEWALGRPPHIAINHSDDALSLHAVNHPQTQHYIADVFEVCPIQATQGRPVGLLHLSPDCRHFSQAGAGQPRSTKIRGLSWVGYRWAAQVKPDIITLENVKWVRTWGPLIAKRDKATGRVIKVDGSVASPGERVPVHDQFLVPDPKRAGETWRTFIRKLEALGYVVETREDCAADFGAPTTRSRLFMIARRDGQPIVWPEATHFRDPRPGQRRWRAAAEALDFSIPCYSIFDRESRGKKPLALNTMRRLARGTKQFVIDSDKPFIVPTQAATVPRSGGLDVPRMVYRQVCAHSEACIKAMLGLRKPAGAGETYSSAGMLVKFRFDSAGLPLDKPFPVITAGGNGKGRPAGAAHALGLSTAYLAQMNGGFADETGSPGRDVRHPMSTITQSGSQQQMVQHTLVPAASRSRTRSAGHLIQMRNNCDAQPLNEPIRTISAQGLHHGLVESCLQEFDHASTGLSPEDEAKALGVARFMIEHGDLGISAEAAATMSKAELLAIVTVMVEGVPYVIVDICLRMLEPPELYAGQGFPRNYKIDHGHDGRVFTKEKQVRMCGNSVSPHHGAAIIAANCQHLRVFSEDDLQRLVALEAA</sequence>
<keyword evidence="3" id="KW-0808">Transferase</keyword>
<keyword evidence="5" id="KW-0680">Restriction system</keyword>
<protein>
    <recommendedName>
        <fullName evidence="1">DNA (cytosine-5-)-methyltransferase</fullName>
        <ecNumber evidence="1">2.1.1.37</ecNumber>
    </recommendedName>
</protein>
<evidence type="ECO:0000256" key="6">
    <source>
        <dbReference type="ARBA" id="ARBA00047422"/>
    </source>
</evidence>
<dbReference type="GO" id="GO:0032259">
    <property type="term" value="P:methylation"/>
    <property type="evidence" value="ECO:0007669"/>
    <property type="project" value="UniProtKB-KW"/>
</dbReference>
<keyword evidence="4" id="KW-0949">S-adenosyl-L-methionine</keyword>
<organism evidence="7">
    <name type="scientific">Burkholderia sp. M701</name>
    <dbReference type="NCBI Taxonomy" id="326454"/>
    <lineage>
        <taxon>Bacteria</taxon>
        <taxon>Pseudomonadati</taxon>
        <taxon>Pseudomonadota</taxon>
        <taxon>Betaproteobacteria</taxon>
        <taxon>Burkholderiales</taxon>
        <taxon>Burkholderiaceae</taxon>
        <taxon>Burkholderia</taxon>
    </lineage>
</organism>
<proteinExistence type="predicted"/>
<dbReference type="InterPro" id="IPR029063">
    <property type="entry name" value="SAM-dependent_MTases_sf"/>
</dbReference>
<dbReference type="Gene3D" id="3.40.50.150">
    <property type="entry name" value="Vaccinia Virus protein VP39"/>
    <property type="match status" value="1"/>
</dbReference>
<evidence type="ECO:0000313" key="7">
    <source>
        <dbReference type="EMBL" id="BAO19059.1"/>
    </source>
</evidence>
<evidence type="ECO:0000256" key="2">
    <source>
        <dbReference type="ARBA" id="ARBA00022603"/>
    </source>
</evidence>
<dbReference type="AlphaFoldDB" id="V5YP71"/>
<dbReference type="PANTHER" id="PTHR10629">
    <property type="entry name" value="CYTOSINE-SPECIFIC METHYLTRANSFERASE"/>
    <property type="match status" value="1"/>
</dbReference>
<dbReference type="InterPro" id="IPR001525">
    <property type="entry name" value="C5_MeTfrase"/>
</dbReference>
<reference evidence="7" key="2">
    <citation type="submission" date="2024-06" db="EMBL/GenBank/DDBJ databases">
        <authorList>
            <person name="Sakai Y."/>
            <person name="Fujii T."/>
        </authorList>
    </citation>
    <scope>NUCLEOTIDE SEQUENCE</scope>
    <source>
        <strain evidence="7">M701</strain>
        <plasmid evidence="7">pM7012</plasmid>
    </source>
</reference>
<evidence type="ECO:0000256" key="1">
    <source>
        <dbReference type="ARBA" id="ARBA00011975"/>
    </source>
</evidence>
<dbReference type="SUPFAM" id="SSF53335">
    <property type="entry name" value="S-adenosyl-L-methionine-dependent methyltransferases"/>
    <property type="match status" value="1"/>
</dbReference>
<dbReference type="PANTHER" id="PTHR10629:SF52">
    <property type="entry name" value="DNA (CYTOSINE-5)-METHYLTRANSFERASE 1"/>
    <property type="match status" value="1"/>
</dbReference>
<dbReference type="InterPro" id="IPR050390">
    <property type="entry name" value="C5-Methyltransferase"/>
</dbReference>
<geneLocation type="plasmid" evidence="7">
    <name>pM7012</name>
</geneLocation>